<protein>
    <submittedName>
        <fullName evidence="1">Uncharacterized protein</fullName>
    </submittedName>
</protein>
<comment type="caution">
    <text evidence="1">The sequence shown here is derived from an EMBL/GenBank/DDBJ whole genome shotgun (WGS) entry which is preliminary data.</text>
</comment>
<sequence length="120" mass="13141">MRVRSLIEEKDLSQTEIGAIIGRAQSYASLRIKGLKSWTIEELDQLAPILGYRDAFALIAACRPESDSPAPLPDADDGVDLDEVAAVEQAKVDAVLAKLRRDDTLLAAKHDPHKHDPDID</sequence>
<dbReference type="Proteomes" id="UP000229095">
    <property type="component" value="Unassembled WGS sequence"/>
</dbReference>
<proteinExistence type="predicted"/>
<dbReference type="GO" id="GO:0003677">
    <property type="term" value="F:DNA binding"/>
    <property type="evidence" value="ECO:0007669"/>
    <property type="project" value="InterPro"/>
</dbReference>
<dbReference type="EMBL" id="PEBI01000006">
    <property type="protein sequence ID" value="PJM72369.1"/>
    <property type="molecule type" value="Genomic_DNA"/>
</dbReference>
<dbReference type="AlphaFoldDB" id="A0A2M9H6C3"/>
<reference evidence="1 2" key="1">
    <citation type="submission" date="2017-10" db="EMBL/GenBank/DDBJ databases">
        <title>Draft genome sequences of strains TRE 1, TRE 9, TRE H and TRI 7, isolated from tamarins, belonging to four potential novel Bifidobacterium species.</title>
        <authorList>
            <person name="Mattarelli P."/>
            <person name="Modesto M."/>
            <person name="Puglisi E."/>
            <person name="Morelli L."/>
            <person name="Spezio C."/>
            <person name="Bonetti A."/>
            <person name="Sandri C."/>
        </authorList>
    </citation>
    <scope>NUCLEOTIDE SEQUENCE [LARGE SCALE GENOMIC DNA]</scope>
    <source>
        <strain evidence="2">TRE1</strain>
    </source>
</reference>
<dbReference type="InterPro" id="IPR010982">
    <property type="entry name" value="Lambda_DNA-bd_dom_sf"/>
</dbReference>
<organism evidence="1 2">
    <name type="scientific">Bifidobacterium primatium</name>
    <dbReference type="NCBI Taxonomy" id="2045438"/>
    <lineage>
        <taxon>Bacteria</taxon>
        <taxon>Bacillati</taxon>
        <taxon>Actinomycetota</taxon>
        <taxon>Actinomycetes</taxon>
        <taxon>Bifidobacteriales</taxon>
        <taxon>Bifidobacteriaceae</taxon>
        <taxon>Bifidobacterium</taxon>
    </lineage>
</organism>
<accession>A0A2M9H6C3</accession>
<dbReference type="SUPFAM" id="SSF47413">
    <property type="entry name" value="lambda repressor-like DNA-binding domains"/>
    <property type="match status" value="1"/>
</dbReference>
<evidence type="ECO:0000313" key="1">
    <source>
        <dbReference type="EMBL" id="PJM72369.1"/>
    </source>
</evidence>
<gene>
    <name evidence="1" type="ORF">CS006_10560</name>
</gene>
<name>A0A2M9H6C3_9BIFI</name>
<keyword evidence="2" id="KW-1185">Reference proteome</keyword>
<evidence type="ECO:0000313" key="2">
    <source>
        <dbReference type="Proteomes" id="UP000229095"/>
    </source>
</evidence>